<feature type="domain" description="CARD" evidence="1">
    <location>
        <begin position="6"/>
        <end position="95"/>
    </location>
</feature>
<evidence type="ECO:0000259" key="1">
    <source>
        <dbReference type="PROSITE" id="PS50209"/>
    </source>
</evidence>
<reference evidence="2 4" key="2">
    <citation type="journal article" date="2013" name="Nature">
        <title>Insights into bilaterian evolution from three spiralian genomes.</title>
        <authorList>
            <person name="Simakov O."/>
            <person name="Marletaz F."/>
            <person name="Cho S.J."/>
            <person name="Edsinger-Gonzales E."/>
            <person name="Havlak P."/>
            <person name="Hellsten U."/>
            <person name="Kuo D.H."/>
            <person name="Larsson T."/>
            <person name="Lv J."/>
            <person name="Arendt D."/>
            <person name="Savage R."/>
            <person name="Osoegawa K."/>
            <person name="de Jong P."/>
            <person name="Grimwood J."/>
            <person name="Chapman J.A."/>
            <person name="Shapiro H."/>
            <person name="Aerts A."/>
            <person name="Otillar R.P."/>
            <person name="Terry A.Y."/>
            <person name="Boore J.L."/>
            <person name="Grigoriev I.V."/>
            <person name="Lindberg D.R."/>
            <person name="Seaver E.C."/>
            <person name="Weisblat D.A."/>
            <person name="Putnam N.H."/>
            <person name="Rokhsar D.S."/>
        </authorList>
    </citation>
    <scope>NUCLEOTIDE SEQUENCE</scope>
    <source>
        <strain evidence="2 4">I ESC-2004</strain>
    </source>
</reference>
<gene>
    <name evidence="2" type="ORF">CAPTEDRAFT_190223</name>
</gene>
<dbReference type="InterPro" id="IPR011029">
    <property type="entry name" value="DEATH-like_dom_sf"/>
</dbReference>
<dbReference type="OrthoDB" id="10004338at2759"/>
<protein>
    <recommendedName>
        <fullName evidence="1">CARD domain-containing protein</fullName>
    </recommendedName>
</protein>
<evidence type="ECO:0000313" key="3">
    <source>
        <dbReference type="EnsemblMetazoa" id="CapteP190223"/>
    </source>
</evidence>
<dbReference type="PANTHER" id="PTHR15034">
    <property type="entry name" value="DEATH DOMAIN-CONTAINING PROTEIN CRADD"/>
    <property type="match status" value="1"/>
</dbReference>
<evidence type="ECO:0000313" key="4">
    <source>
        <dbReference type="Proteomes" id="UP000014760"/>
    </source>
</evidence>
<dbReference type="GO" id="GO:0042981">
    <property type="term" value="P:regulation of apoptotic process"/>
    <property type="evidence" value="ECO:0007669"/>
    <property type="project" value="InterPro"/>
</dbReference>
<dbReference type="Pfam" id="PF00619">
    <property type="entry name" value="CARD"/>
    <property type="match status" value="1"/>
</dbReference>
<dbReference type="InterPro" id="IPR037939">
    <property type="entry name" value="CRADD"/>
</dbReference>
<dbReference type="Gene3D" id="1.10.533.10">
    <property type="entry name" value="Death Domain, Fas"/>
    <property type="match status" value="1"/>
</dbReference>
<keyword evidence="4" id="KW-1185">Reference proteome</keyword>
<dbReference type="GO" id="GO:0070513">
    <property type="term" value="F:death domain binding"/>
    <property type="evidence" value="ECO:0007669"/>
    <property type="project" value="InterPro"/>
</dbReference>
<evidence type="ECO:0000313" key="2">
    <source>
        <dbReference type="EMBL" id="ELU15341.1"/>
    </source>
</evidence>
<dbReference type="AlphaFoldDB" id="R7VGA9"/>
<organism evidence="2">
    <name type="scientific">Capitella teleta</name>
    <name type="common">Polychaete worm</name>
    <dbReference type="NCBI Taxonomy" id="283909"/>
    <lineage>
        <taxon>Eukaryota</taxon>
        <taxon>Metazoa</taxon>
        <taxon>Spiralia</taxon>
        <taxon>Lophotrochozoa</taxon>
        <taxon>Annelida</taxon>
        <taxon>Polychaeta</taxon>
        <taxon>Sedentaria</taxon>
        <taxon>Scolecida</taxon>
        <taxon>Capitellidae</taxon>
        <taxon>Capitella</taxon>
    </lineage>
</organism>
<dbReference type="Proteomes" id="UP000014760">
    <property type="component" value="Unassembled WGS sequence"/>
</dbReference>
<reference evidence="4" key="1">
    <citation type="submission" date="2012-12" db="EMBL/GenBank/DDBJ databases">
        <authorList>
            <person name="Hellsten U."/>
            <person name="Grimwood J."/>
            <person name="Chapman J.A."/>
            <person name="Shapiro H."/>
            <person name="Aerts A."/>
            <person name="Otillar R.P."/>
            <person name="Terry A.Y."/>
            <person name="Boore J.L."/>
            <person name="Simakov O."/>
            <person name="Marletaz F."/>
            <person name="Cho S.-J."/>
            <person name="Edsinger-Gonzales E."/>
            <person name="Havlak P."/>
            <person name="Kuo D.-H."/>
            <person name="Larsson T."/>
            <person name="Lv J."/>
            <person name="Arendt D."/>
            <person name="Savage R."/>
            <person name="Osoegawa K."/>
            <person name="de Jong P."/>
            <person name="Lindberg D.R."/>
            <person name="Seaver E.C."/>
            <person name="Weisblat D.A."/>
            <person name="Putnam N.H."/>
            <person name="Grigoriev I.V."/>
            <person name="Rokhsar D.S."/>
        </authorList>
    </citation>
    <scope>NUCLEOTIDE SEQUENCE</scope>
    <source>
        <strain evidence="4">I ESC-2004</strain>
    </source>
</reference>
<dbReference type="CDD" id="cd01671">
    <property type="entry name" value="CARD"/>
    <property type="match status" value="1"/>
</dbReference>
<dbReference type="SMART" id="SM00114">
    <property type="entry name" value="CARD"/>
    <property type="match status" value="1"/>
</dbReference>
<accession>R7VGA9</accession>
<name>R7VGA9_CAPTE</name>
<dbReference type="InterPro" id="IPR001315">
    <property type="entry name" value="CARD"/>
</dbReference>
<dbReference type="HOGENOM" id="CLU_109084_1_0_1"/>
<dbReference type="InterPro" id="IPR018247">
    <property type="entry name" value="EF_Hand_1_Ca_BS"/>
</dbReference>
<dbReference type="EMBL" id="KB293829">
    <property type="protein sequence ID" value="ELU15341.1"/>
    <property type="molecule type" value="Genomic_DNA"/>
</dbReference>
<dbReference type="PROSITE" id="PS00018">
    <property type="entry name" value="EF_HAND_1"/>
    <property type="match status" value="1"/>
</dbReference>
<dbReference type="EMBL" id="AMQN01018056">
    <property type="status" value="NOT_ANNOTATED_CDS"/>
    <property type="molecule type" value="Genomic_DNA"/>
</dbReference>
<sequence>MEHTIMTKEHKDILDKNRDKLIENMEMRKLWNCLRSKGIITKSDEEHFKSSGEGLPAKEKFLDFLTTRPDKDFNEFCKCLTETEQGHLAKILQGTETKFPVYV</sequence>
<proteinExistence type="predicted"/>
<dbReference type="GO" id="GO:0002020">
    <property type="term" value="F:protease binding"/>
    <property type="evidence" value="ECO:0007669"/>
    <property type="project" value="InterPro"/>
</dbReference>
<dbReference type="PROSITE" id="PS50209">
    <property type="entry name" value="CARD"/>
    <property type="match status" value="1"/>
</dbReference>
<reference evidence="3" key="3">
    <citation type="submission" date="2015-06" db="UniProtKB">
        <authorList>
            <consortium name="EnsemblMetazoa"/>
        </authorList>
    </citation>
    <scope>IDENTIFICATION</scope>
</reference>
<dbReference type="PANTHER" id="PTHR15034:SF5">
    <property type="entry name" value="DEATH DOMAIN-CONTAINING PROTEIN CRADD"/>
    <property type="match status" value="1"/>
</dbReference>
<dbReference type="EnsemblMetazoa" id="CapteT190223">
    <property type="protein sequence ID" value="CapteP190223"/>
    <property type="gene ID" value="CapteG190223"/>
</dbReference>
<dbReference type="SUPFAM" id="SSF47986">
    <property type="entry name" value="DEATH domain"/>
    <property type="match status" value="1"/>
</dbReference>